<dbReference type="Proteomes" id="UP000886595">
    <property type="component" value="Unassembled WGS sequence"/>
</dbReference>
<evidence type="ECO:0000313" key="2">
    <source>
        <dbReference type="EMBL" id="KAG2242406.1"/>
    </source>
</evidence>
<name>A0A8X7TJG4_BRACI</name>
<evidence type="ECO:0000313" key="3">
    <source>
        <dbReference type="Proteomes" id="UP000886595"/>
    </source>
</evidence>
<organism evidence="2 3">
    <name type="scientific">Brassica carinata</name>
    <name type="common">Ethiopian mustard</name>
    <name type="synonym">Abyssinian cabbage</name>
    <dbReference type="NCBI Taxonomy" id="52824"/>
    <lineage>
        <taxon>Eukaryota</taxon>
        <taxon>Viridiplantae</taxon>
        <taxon>Streptophyta</taxon>
        <taxon>Embryophyta</taxon>
        <taxon>Tracheophyta</taxon>
        <taxon>Spermatophyta</taxon>
        <taxon>Magnoliopsida</taxon>
        <taxon>eudicotyledons</taxon>
        <taxon>Gunneridae</taxon>
        <taxon>Pentapetalae</taxon>
        <taxon>rosids</taxon>
        <taxon>malvids</taxon>
        <taxon>Brassicales</taxon>
        <taxon>Brassicaceae</taxon>
        <taxon>Brassiceae</taxon>
        <taxon>Brassica</taxon>
    </lineage>
</organism>
<accession>A0A8X7TJG4</accession>
<reference evidence="2 3" key="1">
    <citation type="submission" date="2020-02" db="EMBL/GenBank/DDBJ databases">
        <authorList>
            <person name="Ma Q."/>
            <person name="Huang Y."/>
            <person name="Song X."/>
            <person name="Pei D."/>
        </authorList>
    </citation>
    <scope>NUCLEOTIDE SEQUENCE [LARGE SCALE GENOMIC DNA]</scope>
    <source>
        <strain evidence="2">Sxm20200214</strain>
        <tissue evidence="2">Leaf</tissue>
    </source>
</reference>
<gene>
    <name evidence="2" type="ORF">Bca52824_095750</name>
</gene>
<sequence length="116" mass="12765">MIAPSSTLLLRSRGHHCGEDLQERSLLLDFFYARRGFEGTEIRATRPALVADTEAAQSDAPESHQAPTAVPSRSSEGKYIDLGDIEFSMDDSMLPGWDPTLLTAMGVVRSEVPIRF</sequence>
<feature type="region of interest" description="Disordered" evidence="1">
    <location>
        <begin position="52"/>
        <end position="77"/>
    </location>
</feature>
<dbReference type="EMBL" id="JAAMPC010000505">
    <property type="protein sequence ID" value="KAG2242406.1"/>
    <property type="molecule type" value="Genomic_DNA"/>
</dbReference>
<evidence type="ECO:0000256" key="1">
    <source>
        <dbReference type="SAM" id="MobiDB-lite"/>
    </source>
</evidence>
<dbReference type="AlphaFoldDB" id="A0A8X7TJG4"/>
<protein>
    <submittedName>
        <fullName evidence="2">Uncharacterized protein</fullName>
    </submittedName>
</protein>
<comment type="caution">
    <text evidence="2">The sequence shown here is derived from an EMBL/GenBank/DDBJ whole genome shotgun (WGS) entry which is preliminary data.</text>
</comment>
<proteinExistence type="predicted"/>
<keyword evidence="3" id="KW-1185">Reference proteome</keyword>